<dbReference type="GO" id="GO:0005886">
    <property type="term" value="C:plasma membrane"/>
    <property type="evidence" value="ECO:0007669"/>
    <property type="project" value="TreeGrafter"/>
</dbReference>
<proteinExistence type="inferred from homology"/>
<dbReference type="GO" id="GO:0005794">
    <property type="term" value="C:Golgi apparatus"/>
    <property type="evidence" value="ECO:0007669"/>
    <property type="project" value="TreeGrafter"/>
</dbReference>
<keyword evidence="3 6" id="KW-0812">Transmembrane</keyword>
<evidence type="ECO:0000256" key="2">
    <source>
        <dbReference type="ARBA" id="ARBA00009457"/>
    </source>
</evidence>
<dbReference type="GO" id="GO:0005783">
    <property type="term" value="C:endoplasmic reticulum"/>
    <property type="evidence" value="ECO:0007669"/>
    <property type="project" value="TreeGrafter"/>
</dbReference>
<comment type="similarity">
    <text evidence="2">Belongs to the CDC50/LEM3 family.</text>
</comment>
<feature type="transmembrane region" description="Helical" evidence="6">
    <location>
        <begin position="194"/>
        <end position="215"/>
    </location>
</feature>
<evidence type="ECO:0000256" key="3">
    <source>
        <dbReference type="ARBA" id="ARBA00022692"/>
    </source>
</evidence>
<evidence type="ECO:0000313" key="7">
    <source>
        <dbReference type="EMBL" id="KAK6315077.1"/>
    </source>
</evidence>
<dbReference type="PANTHER" id="PTHR10926:SF68">
    <property type="entry name" value="CELL CYCLE CONTROL PROTEIN"/>
    <property type="match status" value="1"/>
</dbReference>
<feature type="non-terminal residue" evidence="7">
    <location>
        <position position="1"/>
    </location>
</feature>
<dbReference type="GO" id="GO:0045332">
    <property type="term" value="P:phospholipid translocation"/>
    <property type="evidence" value="ECO:0007669"/>
    <property type="project" value="TreeGrafter"/>
</dbReference>
<dbReference type="EMBL" id="JAGTTL010000012">
    <property type="protein sequence ID" value="KAK6315077.1"/>
    <property type="molecule type" value="Genomic_DNA"/>
</dbReference>
<sequence length="226" mass="26031">LFRPVGSLIYHNILCVKLFYNNEAGTDTGNWFEGEMIVDYTHAGHIEERHVLLQWADQLPPEHIHVLQGRWTDGREKMKTSSLLDSDNVKLLNPPVENKTLTLAQVFEGTARPLYWQKAMCDLDPWYHNNNGFINEDLIVWMREAAFPNFKKLYEGCRLGTTATISPTWSPSGAERKWHCPVSWVGGQNNFLTVAYQITDCLILLLAVIFTAIWWKFGMNGQNMEE</sequence>
<comment type="caution">
    <text evidence="7">The sequence shown here is derived from an EMBL/GenBank/DDBJ whole genome shotgun (WGS) entry which is preliminary data.</text>
</comment>
<keyword evidence="4 6" id="KW-1133">Transmembrane helix</keyword>
<protein>
    <recommendedName>
        <fullName evidence="9">Transmembrane protein 30A</fullName>
    </recommendedName>
</protein>
<gene>
    <name evidence="7" type="ORF">J4Q44_G00146060</name>
</gene>
<evidence type="ECO:0008006" key="9">
    <source>
        <dbReference type="Google" id="ProtNLM"/>
    </source>
</evidence>
<accession>A0AAN8LSA6</accession>
<dbReference type="AlphaFoldDB" id="A0AAN8LSA6"/>
<reference evidence="7 8" key="1">
    <citation type="submission" date="2021-04" db="EMBL/GenBank/DDBJ databases">
        <authorList>
            <person name="De Guttry C."/>
            <person name="Zahm M."/>
            <person name="Klopp C."/>
            <person name="Cabau C."/>
            <person name="Louis A."/>
            <person name="Berthelot C."/>
            <person name="Parey E."/>
            <person name="Roest Crollius H."/>
            <person name="Montfort J."/>
            <person name="Robinson-Rechavi M."/>
            <person name="Bucao C."/>
            <person name="Bouchez O."/>
            <person name="Gislard M."/>
            <person name="Lluch J."/>
            <person name="Milhes M."/>
            <person name="Lampietro C."/>
            <person name="Lopez Roques C."/>
            <person name="Donnadieu C."/>
            <person name="Braasch I."/>
            <person name="Desvignes T."/>
            <person name="Postlethwait J."/>
            <person name="Bobe J."/>
            <person name="Wedekind C."/>
            <person name="Guiguen Y."/>
        </authorList>
    </citation>
    <scope>NUCLEOTIDE SEQUENCE [LARGE SCALE GENOMIC DNA]</scope>
    <source>
        <strain evidence="7">Cs_M1</strain>
        <tissue evidence="7">Blood</tissue>
    </source>
</reference>
<dbReference type="InterPro" id="IPR005045">
    <property type="entry name" value="CDC50/LEM3_fam"/>
</dbReference>
<keyword evidence="8" id="KW-1185">Reference proteome</keyword>
<dbReference type="Proteomes" id="UP001356427">
    <property type="component" value="Unassembled WGS sequence"/>
</dbReference>
<evidence type="ECO:0000256" key="4">
    <source>
        <dbReference type="ARBA" id="ARBA00022989"/>
    </source>
</evidence>
<evidence type="ECO:0000256" key="6">
    <source>
        <dbReference type="SAM" id="Phobius"/>
    </source>
</evidence>
<dbReference type="PANTHER" id="PTHR10926">
    <property type="entry name" value="CELL CYCLE CONTROL PROTEIN 50"/>
    <property type="match status" value="1"/>
</dbReference>
<name>A0AAN8LSA6_9TELE</name>
<evidence type="ECO:0000256" key="1">
    <source>
        <dbReference type="ARBA" id="ARBA00004370"/>
    </source>
</evidence>
<keyword evidence="5 6" id="KW-0472">Membrane</keyword>
<evidence type="ECO:0000256" key="5">
    <source>
        <dbReference type="ARBA" id="ARBA00023136"/>
    </source>
</evidence>
<dbReference type="Pfam" id="PF03381">
    <property type="entry name" value="CDC50"/>
    <property type="match status" value="1"/>
</dbReference>
<comment type="subcellular location">
    <subcellularLocation>
        <location evidence="1">Membrane</location>
    </subcellularLocation>
</comment>
<organism evidence="7 8">
    <name type="scientific">Coregonus suidteri</name>
    <dbReference type="NCBI Taxonomy" id="861788"/>
    <lineage>
        <taxon>Eukaryota</taxon>
        <taxon>Metazoa</taxon>
        <taxon>Chordata</taxon>
        <taxon>Craniata</taxon>
        <taxon>Vertebrata</taxon>
        <taxon>Euteleostomi</taxon>
        <taxon>Actinopterygii</taxon>
        <taxon>Neopterygii</taxon>
        <taxon>Teleostei</taxon>
        <taxon>Protacanthopterygii</taxon>
        <taxon>Salmoniformes</taxon>
        <taxon>Salmonidae</taxon>
        <taxon>Coregoninae</taxon>
        <taxon>Coregonus</taxon>
    </lineage>
</organism>
<evidence type="ECO:0000313" key="8">
    <source>
        <dbReference type="Proteomes" id="UP001356427"/>
    </source>
</evidence>